<evidence type="ECO:0000313" key="6">
    <source>
        <dbReference type="Proteomes" id="UP000435957"/>
    </source>
</evidence>
<keyword evidence="6" id="KW-1185">Reference proteome</keyword>
<dbReference type="Pfam" id="PF08239">
    <property type="entry name" value="SH3_3"/>
    <property type="match status" value="1"/>
</dbReference>
<accession>A0A256GWS6</accession>
<dbReference type="SMART" id="SM00287">
    <property type="entry name" value="SH3b"/>
    <property type="match status" value="1"/>
</dbReference>
<feature type="domain" description="SH3b" evidence="2">
    <location>
        <begin position="22"/>
        <end position="85"/>
    </location>
</feature>
<reference evidence="4 5" key="1">
    <citation type="submission" date="2017-07" db="EMBL/GenBank/DDBJ databases">
        <title>Draft genome of Ochrobactrum lupini type strain LUP21.</title>
        <authorList>
            <person name="Krzyzanowska D.M."/>
            <person name="Jafra S."/>
        </authorList>
    </citation>
    <scope>NUCLEOTIDE SEQUENCE [LARGE SCALE GENOMIC DNA]</scope>
    <source>
        <strain evidence="4 5">LUP21</strain>
    </source>
</reference>
<dbReference type="InterPro" id="IPR003646">
    <property type="entry name" value="SH3-like_bac-type"/>
</dbReference>
<comment type="caution">
    <text evidence="4">The sequence shown here is derived from an EMBL/GenBank/DDBJ whole genome shotgun (WGS) entry which is preliminary data.</text>
</comment>
<dbReference type="EMBL" id="WBWF01000006">
    <property type="protein sequence ID" value="KAB2703963.1"/>
    <property type="molecule type" value="Genomic_DNA"/>
</dbReference>
<feature type="signal peptide" evidence="1">
    <location>
        <begin position="1"/>
        <end position="22"/>
    </location>
</feature>
<dbReference type="Proteomes" id="UP000216363">
    <property type="component" value="Unassembled WGS sequence"/>
</dbReference>
<dbReference type="EMBL" id="NNRN01000038">
    <property type="protein sequence ID" value="OYR31428.1"/>
    <property type="molecule type" value="Genomic_DNA"/>
</dbReference>
<reference evidence="3 6" key="2">
    <citation type="submission" date="2019-09" db="EMBL/GenBank/DDBJ databases">
        <title>Taxonomic organization of the family Brucellaceae based on a phylogenomic approach.</title>
        <authorList>
            <person name="Leclercq S."/>
            <person name="Cloeckaert A."/>
            <person name="Zygmunt M.S."/>
        </authorList>
    </citation>
    <scope>NUCLEOTIDE SEQUENCE [LARGE SCALE GENOMIC DNA]</scope>
    <source>
        <strain evidence="3 6">LUP23</strain>
    </source>
</reference>
<proteinExistence type="predicted"/>
<protein>
    <submittedName>
        <fullName evidence="4">Bacterial SH3 domain protein</fullName>
    </submittedName>
    <submittedName>
        <fullName evidence="3">SH3 domain-containing protein</fullName>
    </submittedName>
</protein>
<organism evidence="4 5">
    <name type="scientific">Brucella lupini</name>
    <dbReference type="NCBI Taxonomy" id="255457"/>
    <lineage>
        <taxon>Bacteria</taxon>
        <taxon>Pseudomonadati</taxon>
        <taxon>Pseudomonadota</taxon>
        <taxon>Alphaproteobacteria</taxon>
        <taxon>Hyphomicrobiales</taxon>
        <taxon>Brucellaceae</taxon>
        <taxon>Brucella/Ochrobactrum group</taxon>
        <taxon>Brucella</taxon>
    </lineage>
</organism>
<dbReference type="GeneID" id="61317921"/>
<evidence type="ECO:0000313" key="3">
    <source>
        <dbReference type="EMBL" id="KAB2703963.1"/>
    </source>
</evidence>
<sequence length="198" mass="20176">MKLSVKSSIVTLALLVSTNAYASSAIVTSTINLRVGPGTQYGTIGAIPNGVGITVAGCTSGYGWCQVTYGGMTGWAASSYIAIQTGNGYTTNDNFGSTAAAVGIPLIAGIAIGSALAANSGPYWGPGWGPGPYRGWNGGGNVYNGCIGRNCQSNRGPARPHWTDRPGWNDHPGYHPGFGPGFGHGFGPGPRMRPGGRL</sequence>
<evidence type="ECO:0000313" key="4">
    <source>
        <dbReference type="EMBL" id="OYR31428.1"/>
    </source>
</evidence>
<feature type="chain" id="PRO_5044571514" evidence="1">
    <location>
        <begin position="23"/>
        <end position="198"/>
    </location>
</feature>
<gene>
    <name evidence="4" type="ORF">CES86_0921</name>
    <name evidence="3" type="ORF">F9L03_11495</name>
</gene>
<evidence type="ECO:0000259" key="2">
    <source>
        <dbReference type="PROSITE" id="PS51781"/>
    </source>
</evidence>
<dbReference type="AlphaFoldDB" id="A0A256GWS6"/>
<dbReference type="PROSITE" id="PS51781">
    <property type="entry name" value="SH3B"/>
    <property type="match status" value="1"/>
</dbReference>
<evidence type="ECO:0000313" key="5">
    <source>
        <dbReference type="Proteomes" id="UP000216363"/>
    </source>
</evidence>
<evidence type="ECO:0000256" key="1">
    <source>
        <dbReference type="SAM" id="SignalP"/>
    </source>
</evidence>
<name>A0A256GWS6_9HYPH</name>
<keyword evidence="1" id="KW-0732">Signal</keyword>
<dbReference type="Gene3D" id="2.30.30.40">
    <property type="entry name" value="SH3 Domains"/>
    <property type="match status" value="1"/>
</dbReference>
<dbReference type="Proteomes" id="UP000435957">
    <property type="component" value="Unassembled WGS sequence"/>
</dbReference>
<dbReference type="RefSeq" id="WP_010659641.1">
    <property type="nucleotide sequence ID" value="NZ_JBHEEP010000009.1"/>
</dbReference>